<comment type="caution">
    <text evidence="1">The sequence shown here is derived from an EMBL/GenBank/DDBJ whole genome shotgun (WGS) entry which is preliminary data.</text>
</comment>
<protein>
    <submittedName>
        <fullName evidence="1">Uncharacterized protein</fullName>
    </submittedName>
</protein>
<accession>A0A553SNI1</accession>
<reference evidence="2" key="1">
    <citation type="submission" date="2018-10" db="EMBL/GenBank/DDBJ databases">
        <title>FDA dAtabase for Regulatory Grade micrObial Sequences (FDA-ARGOS): Supporting development and validation of Infectious Disease Dx tests.</title>
        <authorList>
            <person name="Minogue T."/>
            <person name="Wolcott M."/>
            <person name="Wasieloski L."/>
            <person name="Aguilar W."/>
            <person name="Moore D."/>
            <person name="Tallon L."/>
            <person name="Sadzewicz L."/>
            <person name="Sengamalay N."/>
            <person name="Ott S."/>
            <person name="Godinez A."/>
            <person name="Nagaraj S."/>
            <person name="Vavikolanu K."/>
            <person name="Vyas G."/>
            <person name="Nadendla S."/>
            <person name="George J."/>
            <person name="Sichtig H."/>
        </authorList>
    </citation>
    <scope>NUCLEOTIDE SEQUENCE [LARGE SCALE GENOMIC DNA]</scope>
    <source>
        <strain evidence="2">FDAARGOS_343</strain>
    </source>
</reference>
<organism evidence="1 2">
    <name type="scientific">Niallia circulans</name>
    <name type="common">Bacillus circulans</name>
    <dbReference type="NCBI Taxonomy" id="1397"/>
    <lineage>
        <taxon>Bacteria</taxon>
        <taxon>Bacillati</taxon>
        <taxon>Bacillota</taxon>
        <taxon>Bacilli</taxon>
        <taxon>Bacillales</taxon>
        <taxon>Bacillaceae</taxon>
        <taxon>Niallia</taxon>
    </lineage>
</organism>
<name>A0A553SNI1_NIACI</name>
<proteinExistence type="predicted"/>
<dbReference type="Proteomes" id="UP000319837">
    <property type="component" value="Unassembled WGS sequence"/>
</dbReference>
<sequence>MLYSQCSCCGKTFDAKGKNYLFCSNSCEEDHDIFQLNITQTYLLKRKKAELVPDHTLFEPTIIIPKMECSM</sequence>
<dbReference type="EMBL" id="RIBP01000004">
    <property type="protein sequence ID" value="TRZ38551.1"/>
    <property type="molecule type" value="Genomic_DNA"/>
</dbReference>
<gene>
    <name evidence="1" type="ORF">CEQ21_24525</name>
</gene>
<evidence type="ECO:0000313" key="2">
    <source>
        <dbReference type="Proteomes" id="UP000319837"/>
    </source>
</evidence>
<evidence type="ECO:0000313" key="1">
    <source>
        <dbReference type="EMBL" id="TRZ38551.1"/>
    </source>
</evidence>
<dbReference type="AlphaFoldDB" id="A0A553SNI1"/>